<evidence type="ECO:0000256" key="6">
    <source>
        <dbReference type="ARBA" id="ARBA00022454"/>
    </source>
</evidence>
<keyword evidence="9" id="KW-0206">Cytoskeleton</keyword>
<dbReference type="PANTHER" id="PTHR28262">
    <property type="entry name" value="DASH COMPLEX SUBUNIT SPC19"/>
    <property type="match status" value="1"/>
</dbReference>
<evidence type="ECO:0000256" key="2">
    <source>
        <dbReference type="ARBA" id="ARBA00004186"/>
    </source>
</evidence>
<comment type="similarity">
    <text evidence="4">Belongs to the DASH complex SPC19 family.</text>
</comment>
<evidence type="ECO:0000256" key="8">
    <source>
        <dbReference type="ARBA" id="ARBA00022838"/>
    </source>
</evidence>
<keyword evidence="6" id="KW-0158">Chromosome</keyword>
<keyword evidence="8" id="KW-0995">Kinetochore</keyword>
<evidence type="ECO:0000256" key="11">
    <source>
        <dbReference type="ARBA" id="ARBA00023328"/>
    </source>
</evidence>
<dbReference type="Proteomes" id="UP001063166">
    <property type="component" value="Unassembled WGS sequence"/>
</dbReference>
<dbReference type="PANTHER" id="PTHR28262:SF1">
    <property type="entry name" value="DASH COMPLEX SUBUNIT SPC19"/>
    <property type="match status" value="1"/>
</dbReference>
<evidence type="ECO:0000256" key="7">
    <source>
        <dbReference type="ARBA" id="ARBA00022490"/>
    </source>
</evidence>
<accession>A0A9P3UHL2</accession>
<dbReference type="EMBL" id="BRPK01000001">
    <property type="protein sequence ID" value="GLB34194.1"/>
    <property type="molecule type" value="Genomic_DNA"/>
</dbReference>
<dbReference type="Pfam" id="PF08287">
    <property type="entry name" value="DASH_Spc19"/>
    <property type="match status" value="1"/>
</dbReference>
<evidence type="ECO:0000313" key="14">
    <source>
        <dbReference type="EMBL" id="GLB34194.1"/>
    </source>
</evidence>
<gene>
    <name evidence="14" type="ORF">LshimejAT787_0110780</name>
</gene>
<evidence type="ECO:0000313" key="15">
    <source>
        <dbReference type="Proteomes" id="UP001063166"/>
    </source>
</evidence>
<keyword evidence="11" id="KW-0137">Centromere</keyword>
<evidence type="ECO:0000256" key="4">
    <source>
        <dbReference type="ARBA" id="ARBA00008952"/>
    </source>
</evidence>
<evidence type="ECO:0000256" key="12">
    <source>
        <dbReference type="ARBA" id="ARBA00032583"/>
    </source>
</evidence>
<evidence type="ECO:0000256" key="5">
    <source>
        <dbReference type="ARBA" id="ARBA00016329"/>
    </source>
</evidence>
<evidence type="ECO:0000256" key="13">
    <source>
        <dbReference type="SAM" id="Coils"/>
    </source>
</evidence>
<dbReference type="GO" id="GO:0005876">
    <property type="term" value="C:spindle microtubule"/>
    <property type="evidence" value="ECO:0007669"/>
    <property type="project" value="InterPro"/>
</dbReference>
<keyword evidence="10" id="KW-0539">Nucleus</keyword>
<keyword evidence="13" id="KW-0175">Coiled coil</keyword>
<evidence type="ECO:0000256" key="10">
    <source>
        <dbReference type="ARBA" id="ARBA00023242"/>
    </source>
</evidence>
<dbReference type="AlphaFoldDB" id="A0A9P3UHL2"/>
<keyword evidence="15" id="KW-1185">Reference proteome</keyword>
<comment type="subcellular location">
    <subcellularLocation>
        <location evidence="3">Chromosome</location>
        <location evidence="3">Centromere</location>
        <location evidence="3">Kinetochore</location>
    </subcellularLocation>
    <subcellularLocation>
        <location evidence="2">Cytoplasm</location>
        <location evidence="2">Cytoskeleton</location>
        <location evidence="2">Spindle</location>
    </subcellularLocation>
    <subcellularLocation>
        <location evidence="1">Nucleus</location>
    </subcellularLocation>
</comment>
<comment type="caution">
    <text evidence="14">The sequence shown here is derived from an EMBL/GenBank/DDBJ whole genome shotgun (WGS) entry which is preliminary data.</text>
</comment>
<dbReference type="GO" id="GO:0042729">
    <property type="term" value="C:DASH complex"/>
    <property type="evidence" value="ECO:0007669"/>
    <property type="project" value="InterPro"/>
</dbReference>
<evidence type="ECO:0000256" key="9">
    <source>
        <dbReference type="ARBA" id="ARBA00023212"/>
    </source>
</evidence>
<protein>
    <recommendedName>
        <fullName evidence="5">DASH complex subunit SPC19</fullName>
    </recommendedName>
    <alternativeName>
        <fullName evidence="12">Outer kinetochore protein SPC19</fullName>
    </alternativeName>
</protein>
<reference evidence="14" key="1">
    <citation type="submission" date="2022-07" db="EMBL/GenBank/DDBJ databases">
        <title>The genome of Lyophyllum shimeji provides insight into the initial evolution of ectomycorrhizal fungal genome.</title>
        <authorList>
            <person name="Kobayashi Y."/>
            <person name="Shibata T."/>
            <person name="Hirakawa H."/>
            <person name="Shigenobu S."/>
            <person name="Nishiyama T."/>
            <person name="Yamada A."/>
            <person name="Hasebe M."/>
            <person name="Kawaguchi M."/>
        </authorList>
    </citation>
    <scope>NUCLEOTIDE SEQUENCE</scope>
    <source>
        <strain evidence="14">AT787</strain>
    </source>
</reference>
<dbReference type="OrthoDB" id="3361333at2759"/>
<evidence type="ECO:0000256" key="3">
    <source>
        <dbReference type="ARBA" id="ARBA00004629"/>
    </source>
</evidence>
<proteinExistence type="inferred from homology"/>
<organism evidence="14 15">
    <name type="scientific">Lyophyllum shimeji</name>
    <name type="common">Hon-shimeji</name>
    <name type="synonym">Tricholoma shimeji</name>
    <dbReference type="NCBI Taxonomy" id="47721"/>
    <lineage>
        <taxon>Eukaryota</taxon>
        <taxon>Fungi</taxon>
        <taxon>Dikarya</taxon>
        <taxon>Basidiomycota</taxon>
        <taxon>Agaricomycotina</taxon>
        <taxon>Agaricomycetes</taxon>
        <taxon>Agaricomycetidae</taxon>
        <taxon>Agaricales</taxon>
        <taxon>Tricholomatineae</taxon>
        <taxon>Lyophyllaceae</taxon>
        <taxon>Lyophyllum</taxon>
    </lineage>
</organism>
<sequence>MSRLSRANLKARESVFAGGPELYRGDIEAICPPNLEECVMAMEDCCEEAYEAQQLLRNGTRDLPRMTKILQSQRVFLLIDEGTVKRYKADLVDEIEPAVNELIERAEQGLKGLYKKESALQTKVEAARAKPRSTAGILGPQKLEVRRLQMLTKQRERLEDELQALEAEVEALELKMLKK</sequence>
<dbReference type="GO" id="GO:0008608">
    <property type="term" value="P:attachment of spindle microtubules to kinetochore"/>
    <property type="evidence" value="ECO:0007669"/>
    <property type="project" value="InterPro"/>
</dbReference>
<feature type="coiled-coil region" evidence="13">
    <location>
        <begin position="141"/>
        <end position="175"/>
    </location>
</feature>
<evidence type="ECO:0000256" key="1">
    <source>
        <dbReference type="ARBA" id="ARBA00004123"/>
    </source>
</evidence>
<dbReference type="InterPro" id="IPR013251">
    <property type="entry name" value="DASH_Spc19"/>
</dbReference>
<name>A0A9P3UHL2_LYOSH</name>
<keyword evidence="7" id="KW-0963">Cytoplasm</keyword>